<accession>A0AAD8Y8D3</accession>
<organism evidence="2 3">
    <name type="scientific">Skeletonema marinoi</name>
    <dbReference type="NCBI Taxonomy" id="267567"/>
    <lineage>
        <taxon>Eukaryota</taxon>
        <taxon>Sar</taxon>
        <taxon>Stramenopiles</taxon>
        <taxon>Ochrophyta</taxon>
        <taxon>Bacillariophyta</taxon>
        <taxon>Coscinodiscophyceae</taxon>
        <taxon>Thalassiosirophycidae</taxon>
        <taxon>Thalassiosirales</taxon>
        <taxon>Skeletonemataceae</taxon>
        <taxon>Skeletonema</taxon>
        <taxon>Skeletonema marinoi-dohrnii complex</taxon>
    </lineage>
</organism>
<protein>
    <submittedName>
        <fullName evidence="2">Uncharacterized protein</fullName>
    </submittedName>
</protein>
<feature type="signal peptide" evidence="1">
    <location>
        <begin position="1"/>
        <end position="20"/>
    </location>
</feature>
<keyword evidence="3" id="KW-1185">Reference proteome</keyword>
<dbReference type="Proteomes" id="UP001224775">
    <property type="component" value="Unassembled WGS sequence"/>
</dbReference>
<sequence length="41" mass="4457">MNSMWMGLLIQLNGIMTLEMAVIKESVVGGTTSFNITPISK</sequence>
<evidence type="ECO:0000313" key="3">
    <source>
        <dbReference type="Proteomes" id="UP001224775"/>
    </source>
</evidence>
<comment type="caution">
    <text evidence="2">The sequence shown here is derived from an EMBL/GenBank/DDBJ whole genome shotgun (WGS) entry which is preliminary data.</text>
</comment>
<name>A0AAD8Y8D3_9STRA</name>
<evidence type="ECO:0000256" key="1">
    <source>
        <dbReference type="SAM" id="SignalP"/>
    </source>
</evidence>
<dbReference type="EMBL" id="JATAAI010000014">
    <property type="protein sequence ID" value="KAK1741078.1"/>
    <property type="molecule type" value="Genomic_DNA"/>
</dbReference>
<keyword evidence="1" id="KW-0732">Signal</keyword>
<feature type="chain" id="PRO_5042293056" evidence="1">
    <location>
        <begin position="21"/>
        <end position="41"/>
    </location>
</feature>
<dbReference type="AlphaFoldDB" id="A0AAD8Y8D3"/>
<reference evidence="2" key="1">
    <citation type="submission" date="2023-06" db="EMBL/GenBank/DDBJ databases">
        <title>Survivors Of The Sea: Transcriptome response of Skeletonema marinoi to long-term dormancy.</title>
        <authorList>
            <person name="Pinder M.I.M."/>
            <person name="Kourtchenko O."/>
            <person name="Robertson E.K."/>
            <person name="Larsson T."/>
            <person name="Maumus F."/>
            <person name="Osuna-Cruz C.M."/>
            <person name="Vancaester E."/>
            <person name="Stenow R."/>
            <person name="Vandepoele K."/>
            <person name="Ploug H."/>
            <person name="Bruchert V."/>
            <person name="Godhe A."/>
            <person name="Topel M."/>
        </authorList>
    </citation>
    <scope>NUCLEOTIDE SEQUENCE</scope>
    <source>
        <strain evidence="2">R05AC</strain>
    </source>
</reference>
<proteinExistence type="predicted"/>
<evidence type="ECO:0000313" key="2">
    <source>
        <dbReference type="EMBL" id="KAK1741078.1"/>
    </source>
</evidence>
<gene>
    <name evidence="2" type="ORF">QTG54_008330</name>
</gene>